<dbReference type="AlphaFoldDB" id="A0A5J5B8Q2"/>
<reference evidence="2 3" key="1">
    <citation type="submission" date="2019-09" db="EMBL/GenBank/DDBJ databases">
        <title>A chromosome-level genome assembly of the Chinese tupelo Nyssa sinensis.</title>
        <authorList>
            <person name="Yang X."/>
            <person name="Kang M."/>
            <person name="Yang Y."/>
            <person name="Xiong H."/>
            <person name="Wang M."/>
            <person name="Zhang Z."/>
            <person name="Wang Z."/>
            <person name="Wu H."/>
            <person name="Ma T."/>
            <person name="Liu J."/>
            <person name="Xi Z."/>
        </authorList>
    </citation>
    <scope>NUCLEOTIDE SEQUENCE [LARGE SCALE GENOMIC DNA]</scope>
    <source>
        <strain evidence="2">J267</strain>
        <tissue evidence="2">Leaf</tissue>
    </source>
</reference>
<accession>A0A5J5B8Q2</accession>
<proteinExistence type="predicted"/>
<gene>
    <name evidence="2" type="ORF">F0562_025532</name>
</gene>
<dbReference type="PANTHER" id="PTHR47481:SF14">
    <property type="entry name" value="RETROTRANSPOSON COPIA-LIKE N-TERMINAL DOMAIN-CONTAINING PROTEIN"/>
    <property type="match status" value="1"/>
</dbReference>
<dbReference type="InterPro" id="IPR025314">
    <property type="entry name" value="DUF4219"/>
</dbReference>
<feature type="domain" description="DUF4219" evidence="1">
    <location>
        <begin position="15"/>
        <end position="37"/>
    </location>
</feature>
<dbReference type="OrthoDB" id="1626798at2759"/>
<dbReference type="Pfam" id="PF13961">
    <property type="entry name" value="DUF4219"/>
    <property type="match status" value="1"/>
</dbReference>
<protein>
    <recommendedName>
        <fullName evidence="1">DUF4219 domain-containing protein</fullName>
    </recommendedName>
</protein>
<organism evidence="2 3">
    <name type="scientific">Nyssa sinensis</name>
    <dbReference type="NCBI Taxonomy" id="561372"/>
    <lineage>
        <taxon>Eukaryota</taxon>
        <taxon>Viridiplantae</taxon>
        <taxon>Streptophyta</taxon>
        <taxon>Embryophyta</taxon>
        <taxon>Tracheophyta</taxon>
        <taxon>Spermatophyta</taxon>
        <taxon>Magnoliopsida</taxon>
        <taxon>eudicotyledons</taxon>
        <taxon>Gunneridae</taxon>
        <taxon>Pentapetalae</taxon>
        <taxon>asterids</taxon>
        <taxon>Cornales</taxon>
        <taxon>Nyssaceae</taxon>
        <taxon>Nyssa</taxon>
    </lineage>
</organism>
<name>A0A5J5B8Q2_9ASTE</name>
<evidence type="ECO:0000313" key="2">
    <source>
        <dbReference type="EMBL" id="KAA8538840.1"/>
    </source>
</evidence>
<keyword evidence="3" id="KW-1185">Reference proteome</keyword>
<dbReference type="PANTHER" id="PTHR47481">
    <property type="match status" value="1"/>
</dbReference>
<sequence length="199" mass="21986">MNGGSSVSADKLVSNNYSYWKLCMEAYLQGQDLWDLISCDDAVIPEDTPQNAELRRKWKIKCGKALFALRTSISQEYIEHIRDAKSPKQVWETLERIGYGGALKEGNLNVNKDISNAGGVSLKDVYHVLGLKKNLTSVSHIADSGRYVLFGPNDVKIISNIKHLEADVLFTGKGKDSLYVLSVSDAYVEKTGQNASVTL</sequence>
<dbReference type="Proteomes" id="UP000325577">
    <property type="component" value="Linkage Group LG14"/>
</dbReference>
<evidence type="ECO:0000313" key="3">
    <source>
        <dbReference type="Proteomes" id="UP000325577"/>
    </source>
</evidence>
<dbReference type="EMBL" id="CM018037">
    <property type="protein sequence ID" value="KAA8538840.1"/>
    <property type="molecule type" value="Genomic_DNA"/>
</dbReference>
<evidence type="ECO:0000259" key="1">
    <source>
        <dbReference type="Pfam" id="PF13961"/>
    </source>
</evidence>